<dbReference type="Gene3D" id="3.30.70.270">
    <property type="match status" value="1"/>
</dbReference>
<dbReference type="AlphaFoldDB" id="B8GRH6"/>
<feature type="transmembrane region" description="Helical" evidence="5">
    <location>
        <begin position="147"/>
        <end position="167"/>
    </location>
</feature>
<evidence type="ECO:0000256" key="4">
    <source>
        <dbReference type="SAM" id="MobiDB-lite"/>
    </source>
</evidence>
<keyword evidence="5" id="KW-0812">Transmembrane</keyword>
<comment type="catalytic activity">
    <reaction evidence="3">
        <text>2 GTP = 3',3'-c-di-GMP + 2 diphosphate</text>
        <dbReference type="Rhea" id="RHEA:24898"/>
        <dbReference type="ChEBI" id="CHEBI:33019"/>
        <dbReference type="ChEBI" id="CHEBI:37565"/>
        <dbReference type="ChEBI" id="CHEBI:58805"/>
        <dbReference type="EC" id="2.7.7.65"/>
    </reaction>
</comment>
<evidence type="ECO:0000256" key="5">
    <source>
        <dbReference type="SAM" id="Phobius"/>
    </source>
</evidence>
<evidence type="ECO:0000313" key="8">
    <source>
        <dbReference type="Proteomes" id="UP000002383"/>
    </source>
</evidence>
<dbReference type="PROSITE" id="PS50887">
    <property type="entry name" value="GGDEF"/>
    <property type="match status" value="1"/>
</dbReference>
<dbReference type="PANTHER" id="PTHR45138:SF9">
    <property type="entry name" value="DIGUANYLATE CYCLASE DGCM-RELATED"/>
    <property type="match status" value="1"/>
</dbReference>
<evidence type="ECO:0000256" key="1">
    <source>
        <dbReference type="ARBA" id="ARBA00001946"/>
    </source>
</evidence>
<dbReference type="NCBIfam" id="TIGR00254">
    <property type="entry name" value="GGDEF"/>
    <property type="match status" value="1"/>
</dbReference>
<accession>B8GRH6</accession>
<dbReference type="eggNOG" id="COG2199">
    <property type="taxonomic scope" value="Bacteria"/>
</dbReference>
<dbReference type="EMBL" id="CP001339">
    <property type="protein sequence ID" value="ACL72530.1"/>
    <property type="molecule type" value="Genomic_DNA"/>
</dbReference>
<dbReference type="HOGENOM" id="CLU_725481_0_0_6"/>
<dbReference type="Proteomes" id="UP000002383">
    <property type="component" value="Chromosome"/>
</dbReference>
<dbReference type="CDD" id="cd01949">
    <property type="entry name" value="GGDEF"/>
    <property type="match status" value="1"/>
</dbReference>
<evidence type="ECO:0000313" key="7">
    <source>
        <dbReference type="EMBL" id="ACL72530.1"/>
    </source>
</evidence>
<dbReference type="InterPro" id="IPR029787">
    <property type="entry name" value="Nucleotide_cyclase"/>
</dbReference>
<keyword evidence="8" id="KW-1185">Reference proteome</keyword>
<dbReference type="PANTHER" id="PTHR45138">
    <property type="entry name" value="REGULATORY COMPONENTS OF SENSORY TRANSDUCTION SYSTEM"/>
    <property type="match status" value="1"/>
</dbReference>
<dbReference type="EC" id="2.7.7.65" evidence="2"/>
<dbReference type="FunFam" id="3.30.70.270:FF:000001">
    <property type="entry name" value="Diguanylate cyclase domain protein"/>
    <property type="match status" value="1"/>
</dbReference>
<organism evidence="7 8">
    <name type="scientific">Thioalkalivibrio sulfidiphilus (strain HL-EbGR7)</name>
    <dbReference type="NCBI Taxonomy" id="396588"/>
    <lineage>
        <taxon>Bacteria</taxon>
        <taxon>Pseudomonadati</taxon>
        <taxon>Pseudomonadota</taxon>
        <taxon>Gammaproteobacteria</taxon>
        <taxon>Chromatiales</taxon>
        <taxon>Ectothiorhodospiraceae</taxon>
        <taxon>Thioalkalivibrio</taxon>
    </lineage>
</organism>
<dbReference type="Pfam" id="PF00990">
    <property type="entry name" value="GGDEF"/>
    <property type="match status" value="1"/>
</dbReference>
<dbReference type="InterPro" id="IPR000160">
    <property type="entry name" value="GGDEF_dom"/>
</dbReference>
<proteinExistence type="predicted"/>
<keyword evidence="5" id="KW-1133">Transmembrane helix</keyword>
<dbReference type="SUPFAM" id="SSF55073">
    <property type="entry name" value="Nucleotide cyclase"/>
    <property type="match status" value="1"/>
</dbReference>
<feature type="transmembrane region" description="Helical" evidence="5">
    <location>
        <begin position="124"/>
        <end position="140"/>
    </location>
</feature>
<dbReference type="InterPro" id="IPR050469">
    <property type="entry name" value="Diguanylate_Cyclase"/>
</dbReference>
<keyword evidence="5" id="KW-0472">Membrane</keyword>
<feature type="transmembrane region" description="Helical" evidence="5">
    <location>
        <begin position="173"/>
        <end position="195"/>
    </location>
</feature>
<dbReference type="KEGG" id="tgr:Tgr7_1445"/>
<evidence type="ECO:0000259" key="6">
    <source>
        <dbReference type="PROSITE" id="PS50887"/>
    </source>
</evidence>
<protein>
    <recommendedName>
        <fullName evidence="2">diguanylate cyclase</fullName>
        <ecNumber evidence="2">2.7.7.65</ecNumber>
    </recommendedName>
</protein>
<feature type="transmembrane region" description="Helical" evidence="5">
    <location>
        <begin position="44"/>
        <end position="61"/>
    </location>
</feature>
<comment type="cofactor">
    <cofactor evidence="1">
        <name>Mg(2+)</name>
        <dbReference type="ChEBI" id="CHEBI:18420"/>
    </cofactor>
</comment>
<reference evidence="7 8" key="1">
    <citation type="journal article" date="2011" name="Stand. Genomic Sci.">
        <title>Complete genome sequence of 'Thioalkalivibrio sulfidophilus' HL-EbGr7.</title>
        <authorList>
            <person name="Muyzer G."/>
            <person name="Sorokin D.Y."/>
            <person name="Mavromatis K."/>
            <person name="Lapidus A."/>
            <person name="Clum A."/>
            <person name="Ivanova N."/>
            <person name="Pati A."/>
            <person name="d'Haeseleer P."/>
            <person name="Woyke T."/>
            <person name="Kyrpides N.C."/>
        </authorList>
    </citation>
    <scope>NUCLEOTIDE SEQUENCE [LARGE SCALE GENOMIC DNA]</scope>
    <source>
        <strain evidence="7 8">HL-EbGR7</strain>
    </source>
</reference>
<dbReference type="SMART" id="SM00267">
    <property type="entry name" value="GGDEF"/>
    <property type="match status" value="1"/>
</dbReference>
<dbReference type="GO" id="GO:0052621">
    <property type="term" value="F:diguanylate cyclase activity"/>
    <property type="evidence" value="ECO:0007669"/>
    <property type="project" value="UniProtKB-EC"/>
</dbReference>
<evidence type="ECO:0000256" key="2">
    <source>
        <dbReference type="ARBA" id="ARBA00012528"/>
    </source>
</evidence>
<name>B8GRH6_THISH</name>
<sequence>MGKGSKSAGNSDLRAADRRRGDRRVQPITPPRGSPSWAEQKVQFITRYLFWFLGLAFFNLVEDIEPAWMSLAQLNAAFALYFILHAGVVIHAWRQHDCPARYRIAMWMDITIVSVAVLNDPYTLPPSMLVYIMVVLGNGMRYGMHMFAEALAVSFGALMLVFTLRYMGSVQEFTPGLLFLNLFGASILVYSYLLMNRIEQGRSQLEERSRLDTLTGLMNRRALHECSDYLFELIERQGGSVVVMLADLDRFKSINDSLGHARGDEVLQDFANILRESLRSTDVAARLGGDEFVMLLPDTTLDEAHAVAERIQVRVRAYASDNGLDFGTTLAMGEAPLHGHNLDEILPRVDAALYQSKGRDDCPGIRRVDLAPEQGMLPLET</sequence>
<feature type="transmembrane region" description="Helical" evidence="5">
    <location>
        <begin position="67"/>
        <end position="90"/>
    </location>
</feature>
<feature type="compositionally biased region" description="Basic and acidic residues" evidence="4">
    <location>
        <begin position="14"/>
        <end position="25"/>
    </location>
</feature>
<feature type="region of interest" description="Disordered" evidence="4">
    <location>
        <begin position="1"/>
        <end position="36"/>
    </location>
</feature>
<dbReference type="InterPro" id="IPR043128">
    <property type="entry name" value="Rev_trsase/Diguanyl_cyclase"/>
</dbReference>
<dbReference type="STRING" id="396588.Tgr7_1445"/>
<evidence type="ECO:0000256" key="3">
    <source>
        <dbReference type="ARBA" id="ARBA00034247"/>
    </source>
</evidence>
<gene>
    <name evidence="7" type="ordered locus">Tgr7_1445</name>
</gene>
<feature type="domain" description="GGDEF" evidence="6">
    <location>
        <begin position="239"/>
        <end position="373"/>
    </location>
</feature>